<keyword evidence="2" id="KW-1185">Reference proteome</keyword>
<evidence type="ECO:0000313" key="2">
    <source>
        <dbReference type="Proteomes" id="UP001164250"/>
    </source>
</evidence>
<name>A0ACC1CCP0_9ROSI</name>
<reference evidence="2" key="1">
    <citation type="journal article" date="2023" name="G3 (Bethesda)">
        <title>Genome assembly and association tests identify interacting loci associated with vigor, precocity, and sex in interspecific pistachio rootstocks.</title>
        <authorList>
            <person name="Palmer W."/>
            <person name="Jacygrad E."/>
            <person name="Sagayaradj S."/>
            <person name="Cavanaugh K."/>
            <person name="Han R."/>
            <person name="Bertier L."/>
            <person name="Beede B."/>
            <person name="Kafkas S."/>
            <person name="Golino D."/>
            <person name="Preece J."/>
            <person name="Michelmore R."/>
        </authorList>
    </citation>
    <scope>NUCLEOTIDE SEQUENCE [LARGE SCALE GENOMIC DNA]</scope>
</reference>
<proteinExistence type="predicted"/>
<accession>A0ACC1CCP0</accession>
<dbReference type="Proteomes" id="UP001164250">
    <property type="component" value="Chromosome 1"/>
</dbReference>
<evidence type="ECO:0000313" key="1">
    <source>
        <dbReference type="EMBL" id="KAJ0113262.1"/>
    </source>
</evidence>
<comment type="caution">
    <text evidence="1">The sequence shown here is derived from an EMBL/GenBank/DDBJ whole genome shotgun (WGS) entry which is preliminary data.</text>
</comment>
<protein>
    <submittedName>
        <fullName evidence="1">Uncharacterized protein</fullName>
    </submittedName>
</protein>
<sequence>MFARRGTTAESQDCCCINIYVNNNVQGVNNSVLLGSEVRMRDPGVCLYFGDIKFDRRWPQQSQSNNSSNFEFCVIFLLLFISLFLMLSFI</sequence>
<organism evidence="1 2">
    <name type="scientific">Pistacia atlantica</name>
    <dbReference type="NCBI Taxonomy" id="434234"/>
    <lineage>
        <taxon>Eukaryota</taxon>
        <taxon>Viridiplantae</taxon>
        <taxon>Streptophyta</taxon>
        <taxon>Embryophyta</taxon>
        <taxon>Tracheophyta</taxon>
        <taxon>Spermatophyta</taxon>
        <taxon>Magnoliopsida</taxon>
        <taxon>eudicotyledons</taxon>
        <taxon>Gunneridae</taxon>
        <taxon>Pentapetalae</taxon>
        <taxon>rosids</taxon>
        <taxon>malvids</taxon>
        <taxon>Sapindales</taxon>
        <taxon>Anacardiaceae</taxon>
        <taxon>Pistacia</taxon>
    </lineage>
</organism>
<dbReference type="EMBL" id="CM047897">
    <property type="protein sequence ID" value="KAJ0113262.1"/>
    <property type="molecule type" value="Genomic_DNA"/>
</dbReference>
<gene>
    <name evidence="1" type="ORF">Patl1_01688</name>
</gene>